<reference evidence="4 5" key="1">
    <citation type="submission" date="2019-06" db="EMBL/GenBank/DDBJ databases">
        <title>Draft genome sequence of Miniimonas arenae KCTC 19750T isolated from sea sand.</title>
        <authorList>
            <person name="Park S.-J."/>
        </authorList>
    </citation>
    <scope>NUCLEOTIDE SEQUENCE [LARGE SCALE GENOMIC DNA]</scope>
    <source>
        <strain evidence="4 5">KCTC 19750</strain>
    </source>
</reference>
<dbReference type="Proteomes" id="UP000313849">
    <property type="component" value="Unassembled WGS sequence"/>
</dbReference>
<protein>
    <submittedName>
        <fullName evidence="4">ATP-binding cassette domain-containing protein</fullName>
    </submittedName>
</protein>
<keyword evidence="1" id="KW-0547">Nucleotide-binding</keyword>
<dbReference type="Gene3D" id="3.40.50.300">
    <property type="entry name" value="P-loop containing nucleotide triphosphate hydrolases"/>
    <property type="match status" value="1"/>
</dbReference>
<evidence type="ECO:0000259" key="3">
    <source>
        <dbReference type="PROSITE" id="PS50893"/>
    </source>
</evidence>
<dbReference type="InterPro" id="IPR015854">
    <property type="entry name" value="ABC_transpr_LolD-like"/>
</dbReference>
<dbReference type="PROSITE" id="PS00211">
    <property type="entry name" value="ABC_TRANSPORTER_1"/>
    <property type="match status" value="1"/>
</dbReference>
<proteinExistence type="predicted"/>
<accession>A0A5C5BAP3</accession>
<dbReference type="PROSITE" id="PS50893">
    <property type="entry name" value="ABC_TRANSPORTER_2"/>
    <property type="match status" value="1"/>
</dbReference>
<gene>
    <name evidence="4" type="ORF">FH969_10700</name>
</gene>
<feature type="domain" description="ABC transporter" evidence="3">
    <location>
        <begin position="1"/>
        <end position="186"/>
    </location>
</feature>
<evidence type="ECO:0000256" key="1">
    <source>
        <dbReference type="ARBA" id="ARBA00022741"/>
    </source>
</evidence>
<sequence length="186" mass="19654">MDVSAGESVAVVGPSGSGKTTFLALLGGLLQPLAGRIHLETPHGTVNRTAAHVSWVLQTVNVLSDRSVLDNVALGAFSDGLDRTTANDHAVRAIDRVGLGEMSSWPVRTLSGGEAQRAAIARAVISERPVLLADEPTGQLDEHTSRHVVDTLLRSAEDKITVIVTHDNSVAARCSRVVRLSGRRLS</sequence>
<dbReference type="InterPro" id="IPR003593">
    <property type="entry name" value="AAA+_ATPase"/>
</dbReference>
<dbReference type="SMART" id="SM00382">
    <property type="entry name" value="AAA"/>
    <property type="match status" value="1"/>
</dbReference>
<keyword evidence="5" id="KW-1185">Reference proteome</keyword>
<dbReference type="GO" id="GO:0016887">
    <property type="term" value="F:ATP hydrolysis activity"/>
    <property type="evidence" value="ECO:0007669"/>
    <property type="project" value="InterPro"/>
</dbReference>
<dbReference type="InterPro" id="IPR027417">
    <property type="entry name" value="P-loop_NTPase"/>
</dbReference>
<evidence type="ECO:0000256" key="2">
    <source>
        <dbReference type="ARBA" id="ARBA00022840"/>
    </source>
</evidence>
<evidence type="ECO:0000313" key="5">
    <source>
        <dbReference type="Proteomes" id="UP000313849"/>
    </source>
</evidence>
<dbReference type="GO" id="GO:0005886">
    <property type="term" value="C:plasma membrane"/>
    <property type="evidence" value="ECO:0007669"/>
    <property type="project" value="TreeGrafter"/>
</dbReference>
<dbReference type="GO" id="GO:0022857">
    <property type="term" value="F:transmembrane transporter activity"/>
    <property type="evidence" value="ECO:0007669"/>
    <property type="project" value="TreeGrafter"/>
</dbReference>
<dbReference type="PANTHER" id="PTHR24220:SF659">
    <property type="entry name" value="TRANSPORTER, PUTATIVE-RELATED"/>
    <property type="match status" value="1"/>
</dbReference>
<dbReference type="SUPFAM" id="SSF52540">
    <property type="entry name" value="P-loop containing nucleoside triphosphate hydrolases"/>
    <property type="match status" value="1"/>
</dbReference>
<dbReference type="EMBL" id="VENP01000040">
    <property type="protein sequence ID" value="TNU73584.1"/>
    <property type="molecule type" value="Genomic_DNA"/>
</dbReference>
<dbReference type="PANTHER" id="PTHR24220">
    <property type="entry name" value="IMPORT ATP-BINDING PROTEIN"/>
    <property type="match status" value="1"/>
</dbReference>
<dbReference type="InterPro" id="IPR017871">
    <property type="entry name" value="ABC_transporter-like_CS"/>
</dbReference>
<dbReference type="InterPro" id="IPR003439">
    <property type="entry name" value="ABC_transporter-like_ATP-bd"/>
</dbReference>
<dbReference type="GO" id="GO:0005524">
    <property type="term" value="F:ATP binding"/>
    <property type="evidence" value="ECO:0007669"/>
    <property type="project" value="UniProtKB-KW"/>
</dbReference>
<name>A0A5C5BAP3_9MICO</name>
<keyword evidence="2 4" id="KW-0067">ATP-binding</keyword>
<comment type="caution">
    <text evidence="4">The sequence shown here is derived from an EMBL/GenBank/DDBJ whole genome shotgun (WGS) entry which is preliminary data.</text>
</comment>
<dbReference type="AlphaFoldDB" id="A0A5C5BAP3"/>
<evidence type="ECO:0000313" key="4">
    <source>
        <dbReference type="EMBL" id="TNU73584.1"/>
    </source>
</evidence>
<organism evidence="4 5">
    <name type="scientific">Miniimonas arenae</name>
    <dbReference type="NCBI Taxonomy" id="676201"/>
    <lineage>
        <taxon>Bacteria</taxon>
        <taxon>Bacillati</taxon>
        <taxon>Actinomycetota</taxon>
        <taxon>Actinomycetes</taxon>
        <taxon>Micrococcales</taxon>
        <taxon>Beutenbergiaceae</taxon>
        <taxon>Miniimonas</taxon>
    </lineage>
</organism>
<dbReference type="Pfam" id="PF00005">
    <property type="entry name" value="ABC_tran"/>
    <property type="match status" value="1"/>
</dbReference>
<dbReference type="OrthoDB" id="9778572at2"/>